<sequence length="410" mass="43639">MTHIAVIGAGQAGSALAAKLRALGFDGQLTLIGSEPVPPYQRPPLSKKYMSGEMQLDRLFLRPESFYEEHQITLLTGTRVIGIAPDTMTLAMENGPEISVDQIALTTGADPICLPPAMGGGAPGIYTMRSLRDADAMAHEFTPGRHVLIVGGGYIGLEAAAVAATKGLQVTLVEMAPRILARVAAEETSDWVRALHRAHGVDIREGCGLDSLTRPNLTTFSAGLSDGSMLEVDFVICGIGVRPATALAEMAGLEIDNGIKVDAFGQSSRPLIFAAGDCASFPWKGTRIRLESVPNAIDQAEATAASMLGQGAPYVARPWFWSDQFDVKLQIAGLNSGYDRVITRPGEKPGTQSHWYFAGDRLLAVDAMNDPRAYMMSKRLIEAGKSPRTDAVADPQVPLKSLPLVEDAAA</sequence>
<proteinExistence type="predicted"/>
<keyword evidence="4" id="KW-0560">Oxidoreductase</keyword>
<dbReference type="InterPro" id="IPR023753">
    <property type="entry name" value="FAD/NAD-binding_dom"/>
</dbReference>
<dbReference type="PRINTS" id="PR00368">
    <property type="entry name" value="FADPNR"/>
</dbReference>
<keyword evidence="3" id="KW-0274">FAD</keyword>
<dbReference type="GO" id="GO:0016651">
    <property type="term" value="F:oxidoreductase activity, acting on NAD(P)H"/>
    <property type="evidence" value="ECO:0007669"/>
    <property type="project" value="TreeGrafter"/>
</dbReference>
<dbReference type="InterPro" id="IPR036188">
    <property type="entry name" value="FAD/NAD-bd_sf"/>
</dbReference>
<evidence type="ECO:0000259" key="6">
    <source>
        <dbReference type="Pfam" id="PF14759"/>
    </source>
</evidence>
<protein>
    <submittedName>
        <fullName evidence="7">3-phenylpropionate/trans-cinnamate dioxygenase ferredoxin reductase subunit</fullName>
    </submittedName>
</protein>
<dbReference type="SUPFAM" id="SSF51905">
    <property type="entry name" value="FAD/NAD(P)-binding domain"/>
    <property type="match status" value="2"/>
</dbReference>
<organism evidence="7 8">
    <name type="scientific">Celeribacter neptunius</name>
    <dbReference type="NCBI Taxonomy" id="588602"/>
    <lineage>
        <taxon>Bacteria</taxon>
        <taxon>Pseudomonadati</taxon>
        <taxon>Pseudomonadota</taxon>
        <taxon>Alphaproteobacteria</taxon>
        <taxon>Rhodobacterales</taxon>
        <taxon>Roseobacteraceae</taxon>
        <taxon>Celeribacter</taxon>
    </lineage>
</organism>
<dbReference type="SUPFAM" id="SSF55424">
    <property type="entry name" value="FAD/NAD-linked reductases, dimerisation (C-terminal) domain"/>
    <property type="match status" value="1"/>
</dbReference>
<evidence type="ECO:0000313" key="7">
    <source>
        <dbReference type="EMBL" id="SFJ75426.1"/>
    </source>
</evidence>
<name>A0A1I3U0J8_9RHOB</name>
<keyword evidence="2" id="KW-0285">Flavoprotein</keyword>
<dbReference type="AlphaFoldDB" id="A0A1I3U0J8"/>
<evidence type="ECO:0000259" key="5">
    <source>
        <dbReference type="Pfam" id="PF07992"/>
    </source>
</evidence>
<evidence type="ECO:0000256" key="2">
    <source>
        <dbReference type="ARBA" id="ARBA00022630"/>
    </source>
</evidence>
<dbReference type="Proteomes" id="UP000199630">
    <property type="component" value="Unassembled WGS sequence"/>
</dbReference>
<evidence type="ECO:0000256" key="3">
    <source>
        <dbReference type="ARBA" id="ARBA00022827"/>
    </source>
</evidence>
<dbReference type="PANTHER" id="PTHR43557">
    <property type="entry name" value="APOPTOSIS-INDUCING FACTOR 1"/>
    <property type="match status" value="1"/>
</dbReference>
<evidence type="ECO:0000313" key="8">
    <source>
        <dbReference type="Proteomes" id="UP000199630"/>
    </source>
</evidence>
<dbReference type="Pfam" id="PF07992">
    <property type="entry name" value="Pyr_redox_2"/>
    <property type="match status" value="1"/>
</dbReference>
<feature type="domain" description="FAD/NAD(P)-binding" evidence="5">
    <location>
        <begin position="3"/>
        <end position="300"/>
    </location>
</feature>
<dbReference type="RefSeq" id="WP_090061421.1">
    <property type="nucleotide sequence ID" value="NZ_FORH01000005.1"/>
</dbReference>
<evidence type="ECO:0000256" key="1">
    <source>
        <dbReference type="ARBA" id="ARBA00001974"/>
    </source>
</evidence>
<dbReference type="Gene3D" id="3.50.50.60">
    <property type="entry name" value="FAD/NAD(P)-binding domain"/>
    <property type="match status" value="2"/>
</dbReference>
<dbReference type="PRINTS" id="PR00411">
    <property type="entry name" value="PNDRDTASEI"/>
</dbReference>
<gene>
    <name evidence="7" type="ORF">SAMN04487991_2922</name>
</gene>
<dbReference type="InterPro" id="IPR028202">
    <property type="entry name" value="Reductase_C"/>
</dbReference>
<comment type="cofactor">
    <cofactor evidence="1">
        <name>FAD</name>
        <dbReference type="ChEBI" id="CHEBI:57692"/>
    </cofactor>
</comment>
<dbReference type="InterPro" id="IPR050446">
    <property type="entry name" value="FAD-oxidoreductase/Apoptosis"/>
</dbReference>
<evidence type="ECO:0000256" key="4">
    <source>
        <dbReference type="ARBA" id="ARBA00023002"/>
    </source>
</evidence>
<dbReference type="PANTHER" id="PTHR43557:SF2">
    <property type="entry name" value="RIESKE DOMAIN-CONTAINING PROTEIN-RELATED"/>
    <property type="match status" value="1"/>
</dbReference>
<dbReference type="OrthoDB" id="7809559at2"/>
<dbReference type="Pfam" id="PF14759">
    <property type="entry name" value="Reductase_C"/>
    <property type="match status" value="1"/>
</dbReference>
<dbReference type="EMBL" id="FORH01000005">
    <property type="protein sequence ID" value="SFJ75426.1"/>
    <property type="molecule type" value="Genomic_DNA"/>
</dbReference>
<feature type="domain" description="Reductase C-terminal" evidence="6">
    <location>
        <begin position="319"/>
        <end position="402"/>
    </location>
</feature>
<dbReference type="STRING" id="588602.SAMN04487991_2922"/>
<reference evidence="8" key="1">
    <citation type="submission" date="2016-10" db="EMBL/GenBank/DDBJ databases">
        <authorList>
            <person name="Varghese N."/>
            <person name="Submissions S."/>
        </authorList>
    </citation>
    <scope>NUCLEOTIDE SEQUENCE [LARGE SCALE GENOMIC DNA]</scope>
    <source>
        <strain evidence="8">DSM 26471</strain>
    </source>
</reference>
<dbReference type="Gene3D" id="3.30.390.30">
    <property type="match status" value="1"/>
</dbReference>
<keyword evidence="8" id="KW-1185">Reference proteome</keyword>
<keyword evidence="7" id="KW-0223">Dioxygenase</keyword>
<dbReference type="GO" id="GO:0051213">
    <property type="term" value="F:dioxygenase activity"/>
    <property type="evidence" value="ECO:0007669"/>
    <property type="project" value="UniProtKB-KW"/>
</dbReference>
<dbReference type="GO" id="GO:0005737">
    <property type="term" value="C:cytoplasm"/>
    <property type="evidence" value="ECO:0007669"/>
    <property type="project" value="TreeGrafter"/>
</dbReference>
<accession>A0A1I3U0J8</accession>
<dbReference type="InterPro" id="IPR016156">
    <property type="entry name" value="FAD/NAD-linked_Rdtase_dimer_sf"/>
</dbReference>